<accession>A0A6J5PWT3</accession>
<name>A0A6J5PWT3_9CAUD</name>
<evidence type="ECO:0000256" key="1">
    <source>
        <dbReference type="SAM" id="MobiDB-lite"/>
    </source>
</evidence>
<gene>
    <name evidence="2" type="ORF">UFOVP972_308</name>
</gene>
<dbReference type="EMBL" id="LR796923">
    <property type="protein sequence ID" value="CAB4175672.1"/>
    <property type="molecule type" value="Genomic_DNA"/>
</dbReference>
<proteinExistence type="predicted"/>
<protein>
    <submittedName>
        <fullName evidence="2">Uncharacterized protein</fullName>
    </submittedName>
</protein>
<reference evidence="2" key="1">
    <citation type="submission" date="2020-05" db="EMBL/GenBank/DDBJ databases">
        <authorList>
            <person name="Chiriac C."/>
            <person name="Salcher M."/>
            <person name="Ghai R."/>
            <person name="Kavagutti S V."/>
        </authorList>
    </citation>
    <scope>NUCLEOTIDE SEQUENCE</scope>
</reference>
<feature type="region of interest" description="Disordered" evidence="1">
    <location>
        <begin position="1"/>
        <end position="21"/>
    </location>
</feature>
<sequence length="93" mass="10182">MEENTEAQVSLEKDKIQSGEQSPQNILFGSITYADDTAYEDFIGKMNISQALFVLIASANYSQAKGGFNLLESETLSAAIRAIRKTSEATDKK</sequence>
<evidence type="ECO:0000313" key="2">
    <source>
        <dbReference type="EMBL" id="CAB4175672.1"/>
    </source>
</evidence>
<organism evidence="2">
    <name type="scientific">uncultured Caudovirales phage</name>
    <dbReference type="NCBI Taxonomy" id="2100421"/>
    <lineage>
        <taxon>Viruses</taxon>
        <taxon>Duplodnaviria</taxon>
        <taxon>Heunggongvirae</taxon>
        <taxon>Uroviricota</taxon>
        <taxon>Caudoviricetes</taxon>
        <taxon>Peduoviridae</taxon>
        <taxon>Maltschvirus</taxon>
        <taxon>Maltschvirus maltsch</taxon>
    </lineage>
</organism>